<organism evidence="2 3">
    <name type="scientific">Sphingomonas corticis</name>
    <dbReference type="NCBI Taxonomy" id="2722791"/>
    <lineage>
        <taxon>Bacteria</taxon>
        <taxon>Pseudomonadati</taxon>
        <taxon>Pseudomonadota</taxon>
        <taxon>Alphaproteobacteria</taxon>
        <taxon>Sphingomonadales</taxon>
        <taxon>Sphingomonadaceae</taxon>
        <taxon>Sphingomonas</taxon>
    </lineage>
</organism>
<reference evidence="2 3" key="1">
    <citation type="submission" date="2020-03" db="EMBL/GenBank/DDBJ databases">
        <authorList>
            <person name="Wang L."/>
            <person name="He N."/>
            <person name="Li Y."/>
            <person name="Fang Y."/>
            <person name="Zhang F."/>
        </authorList>
    </citation>
    <scope>NUCLEOTIDE SEQUENCE [LARGE SCALE GENOMIC DNA]</scope>
    <source>
        <strain evidence="2 3">36D10-4-7</strain>
    </source>
</reference>
<feature type="transmembrane region" description="Helical" evidence="1">
    <location>
        <begin position="12"/>
        <end position="29"/>
    </location>
</feature>
<dbReference type="RefSeq" id="WP_168135711.1">
    <property type="nucleotide sequence ID" value="NZ_JAAVJH010000013.1"/>
</dbReference>
<evidence type="ECO:0000313" key="2">
    <source>
        <dbReference type="EMBL" id="NJR80157.1"/>
    </source>
</evidence>
<keyword evidence="1" id="KW-0812">Transmembrane</keyword>
<keyword evidence="3" id="KW-1185">Reference proteome</keyword>
<name>A0ABX1CQD4_9SPHN</name>
<evidence type="ECO:0000313" key="3">
    <source>
        <dbReference type="Proteomes" id="UP000732399"/>
    </source>
</evidence>
<gene>
    <name evidence="2" type="ORF">HBH26_16365</name>
</gene>
<keyword evidence="1" id="KW-0472">Membrane</keyword>
<dbReference type="EMBL" id="JAAVJH010000013">
    <property type="protein sequence ID" value="NJR80157.1"/>
    <property type="molecule type" value="Genomic_DNA"/>
</dbReference>
<proteinExistence type="predicted"/>
<evidence type="ECO:0008006" key="4">
    <source>
        <dbReference type="Google" id="ProtNLM"/>
    </source>
</evidence>
<feature type="transmembrane region" description="Helical" evidence="1">
    <location>
        <begin position="35"/>
        <end position="53"/>
    </location>
</feature>
<sequence>MAPPPSRSPVAGGFPIALGAILGTVGGLVAGQPTIGFLAGLAIGAALALLIYLRDR</sequence>
<protein>
    <recommendedName>
        <fullName evidence="4">GlsB/YeaQ/YmgE family stress response membrane protein</fullName>
    </recommendedName>
</protein>
<evidence type="ECO:0000256" key="1">
    <source>
        <dbReference type="SAM" id="Phobius"/>
    </source>
</evidence>
<comment type="caution">
    <text evidence="2">The sequence shown here is derived from an EMBL/GenBank/DDBJ whole genome shotgun (WGS) entry which is preliminary data.</text>
</comment>
<accession>A0ABX1CQD4</accession>
<dbReference type="Proteomes" id="UP000732399">
    <property type="component" value="Unassembled WGS sequence"/>
</dbReference>
<keyword evidence="1" id="KW-1133">Transmembrane helix</keyword>